<dbReference type="EMBL" id="CP015136">
    <property type="protein sequence ID" value="AMY07719.1"/>
    <property type="molecule type" value="Genomic_DNA"/>
</dbReference>
<accession>A0A143PIW3</accession>
<dbReference type="InterPro" id="IPR015888">
    <property type="entry name" value="Fuc_isomerase_C"/>
</dbReference>
<name>A0A143PIW3_LUTPR</name>
<dbReference type="AlphaFoldDB" id="A0A143PIW3"/>
<dbReference type="PANTHER" id="PTHR36120:SF1">
    <property type="entry name" value="L-FUCOSE ISOMERASE C-TERMINAL DOMAIN-CONTAINING PROTEIN"/>
    <property type="match status" value="1"/>
</dbReference>
<gene>
    <name evidence="2" type="ORF">LuPra_00899</name>
</gene>
<dbReference type="KEGG" id="abac:LuPra_00899"/>
<dbReference type="STRING" id="1855912.LuPra_00899"/>
<dbReference type="GO" id="GO:0005737">
    <property type="term" value="C:cytoplasm"/>
    <property type="evidence" value="ECO:0007669"/>
    <property type="project" value="InterPro"/>
</dbReference>
<organism evidence="2 3">
    <name type="scientific">Luteitalea pratensis</name>
    <dbReference type="NCBI Taxonomy" id="1855912"/>
    <lineage>
        <taxon>Bacteria</taxon>
        <taxon>Pseudomonadati</taxon>
        <taxon>Acidobacteriota</taxon>
        <taxon>Vicinamibacteria</taxon>
        <taxon>Vicinamibacterales</taxon>
        <taxon>Vicinamibacteraceae</taxon>
        <taxon>Luteitalea</taxon>
    </lineage>
</organism>
<dbReference type="GO" id="GO:0008736">
    <property type="term" value="F:L-fucose isomerase activity"/>
    <property type="evidence" value="ECO:0007669"/>
    <property type="project" value="InterPro"/>
</dbReference>
<feature type="domain" description="L-fucose isomerase C-terminal" evidence="1">
    <location>
        <begin position="1"/>
        <end position="83"/>
    </location>
</feature>
<dbReference type="GO" id="GO:0006004">
    <property type="term" value="P:fucose metabolic process"/>
    <property type="evidence" value="ECO:0007669"/>
    <property type="project" value="InterPro"/>
</dbReference>
<keyword evidence="3" id="KW-1185">Reference proteome</keyword>
<proteinExistence type="predicted"/>
<reference evidence="2 3" key="1">
    <citation type="journal article" date="2016" name="Genome Announc.">
        <title>First Complete Genome Sequence of a Subdivision 6 Acidobacterium Strain.</title>
        <authorList>
            <person name="Huang S."/>
            <person name="Vieira S."/>
            <person name="Bunk B."/>
            <person name="Riedel T."/>
            <person name="Sproer C."/>
            <person name="Overmann J."/>
        </authorList>
    </citation>
    <scope>NUCLEOTIDE SEQUENCE [LARGE SCALE GENOMIC DNA]</scope>
    <source>
        <strain evidence="3">DSM 100886 HEG_-6_39</strain>
    </source>
</reference>
<evidence type="ECO:0000313" key="2">
    <source>
        <dbReference type="EMBL" id="AMY07719.1"/>
    </source>
</evidence>
<evidence type="ECO:0000313" key="3">
    <source>
        <dbReference type="Proteomes" id="UP000076079"/>
    </source>
</evidence>
<evidence type="ECO:0000259" key="1">
    <source>
        <dbReference type="Pfam" id="PF02952"/>
    </source>
</evidence>
<keyword evidence="2" id="KW-0413">Isomerase</keyword>
<sequence>MTFGRVSTDDRDGCIRAYVGEGEFTDDPLNTFGTRAVVHVPQLQQLMRFICRHGFEHHAAMNASHCAGILAEAMEVYLGWKVHRHS</sequence>
<dbReference type="Proteomes" id="UP000076079">
    <property type="component" value="Chromosome"/>
</dbReference>
<protein>
    <submittedName>
        <fullName evidence="2">L-fucose isomerase</fullName>
    </submittedName>
</protein>
<dbReference type="Pfam" id="PF02952">
    <property type="entry name" value="Fucose_iso_C"/>
    <property type="match status" value="1"/>
</dbReference>
<reference evidence="3" key="2">
    <citation type="submission" date="2016-04" db="EMBL/GenBank/DDBJ databases">
        <title>First Complete Genome Sequence of a Subdivision 6 Acidobacterium.</title>
        <authorList>
            <person name="Huang S."/>
            <person name="Vieira S."/>
            <person name="Bunk B."/>
            <person name="Riedel T."/>
            <person name="Sproeer C."/>
            <person name="Overmann J."/>
        </authorList>
    </citation>
    <scope>NUCLEOTIDE SEQUENCE [LARGE SCALE GENOMIC DNA]</scope>
    <source>
        <strain evidence="3">DSM 100886 HEG_-6_39</strain>
    </source>
</reference>
<dbReference type="PANTHER" id="PTHR36120">
    <property type="entry name" value="FUCOSE ISOMERASE"/>
    <property type="match status" value="1"/>
</dbReference>